<protein>
    <submittedName>
        <fullName evidence="2">HAD family hydrolase</fullName>
    </submittedName>
</protein>
<dbReference type="GO" id="GO:0016787">
    <property type="term" value="F:hydrolase activity"/>
    <property type="evidence" value="ECO:0007669"/>
    <property type="project" value="UniProtKB-KW"/>
</dbReference>
<dbReference type="Pfam" id="PF00702">
    <property type="entry name" value="Hydrolase"/>
    <property type="match status" value="1"/>
</dbReference>
<dbReference type="InterPro" id="IPR036412">
    <property type="entry name" value="HAD-like_sf"/>
</dbReference>
<reference evidence="2 3" key="1">
    <citation type="submission" date="2018-08" db="EMBL/GenBank/DDBJ databases">
        <title>The metabolism and importance of syntrophic acetate oxidation coupled to methane or sulfide production in haloalkaline environments.</title>
        <authorList>
            <person name="Timmers P.H.A."/>
            <person name="Vavourakis C.D."/>
            <person name="Sorokin D.Y."/>
            <person name="Sinninghe Damste J.S."/>
            <person name="Muyzer G."/>
            <person name="Stams A.J.M."/>
            <person name="Plugge C.M."/>
        </authorList>
    </citation>
    <scope>NUCLEOTIDE SEQUENCE [LARGE SCALE GENOMIC DNA]</scope>
    <source>
        <strain evidence="2">MSAO_Bac1</strain>
    </source>
</reference>
<evidence type="ECO:0000256" key="1">
    <source>
        <dbReference type="ARBA" id="ARBA00022801"/>
    </source>
</evidence>
<comment type="caution">
    <text evidence="2">The sequence shown here is derived from an EMBL/GenBank/DDBJ whole genome shotgun (WGS) entry which is preliminary data.</text>
</comment>
<sequence>MFKILLFDLDGTLIRVDMKIFIKEYFRELGDHLSHIIPPLKLQEHLKYSTRVMIENQDPGTTNREVFWKAFSERVDNPRELLEEEIENFYRYRFKNLKVFTDIHPRARQVLAEAQKMGHQLVLATNPVFPFTAIRQRMEWGKVHDFPYQLITSYENMHFCKPSPGYFQEILDKVGGNPRECLMIGNDIQEDLAAARLGIKTFLVEDFLVDRGNPSLQADYRGKLEELSSFLGEVKEGSLKTSP</sequence>
<proteinExistence type="predicted"/>
<dbReference type="InterPro" id="IPR023214">
    <property type="entry name" value="HAD_sf"/>
</dbReference>
<dbReference type="SUPFAM" id="SSF56784">
    <property type="entry name" value="HAD-like"/>
    <property type="match status" value="1"/>
</dbReference>
<dbReference type="EMBL" id="QZAA01000131">
    <property type="protein sequence ID" value="RQD76104.1"/>
    <property type="molecule type" value="Genomic_DNA"/>
</dbReference>
<dbReference type="Gene3D" id="3.40.50.1000">
    <property type="entry name" value="HAD superfamily/HAD-like"/>
    <property type="match status" value="1"/>
</dbReference>
<dbReference type="PANTHER" id="PTHR43316:SF3">
    <property type="entry name" value="HALOACID DEHALOGENASE, TYPE II (AFU_ORTHOLOGUE AFUA_2G07750)-RELATED"/>
    <property type="match status" value="1"/>
</dbReference>
<dbReference type="SFLD" id="SFLDG01129">
    <property type="entry name" value="C1.5:_HAD__Beta-PGM__Phosphata"/>
    <property type="match status" value="1"/>
</dbReference>
<evidence type="ECO:0000313" key="2">
    <source>
        <dbReference type="EMBL" id="RQD76104.1"/>
    </source>
</evidence>
<gene>
    <name evidence="2" type="ORF">D5R97_05025</name>
</gene>
<name>A0A424YET2_9FIRM</name>
<dbReference type="PANTHER" id="PTHR43316">
    <property type="entry name" value="HYDROLASE, HALOACID DELAHOGENASE-RELATED"/>
    <property type="match status" value="1"/>
</dbReference>
<organism evidence="2 3">
    <name type="scientific">Candidatus Syntrophonatronum acetioxidans</name>
    <dbReference type="NCBI Taxonomy" id="1795816"/>
    <lineage>
        <taxon>Bacteria</taxon>
        <taxon>Bacillati</taxon>
        <taxon>Bacillota</taxon>
        <taxon>Clostridia</taxon>
        <taxon>Eubacteriales</taxon>
        <taxon>Syntrophomonadaceae</taxon>
        <taxon>Candidatus Syntrophonatronum</taxon>
    </lineage>
</organism>
<dbReference type="Proteomes" id="UP000285138">
    <property type="component" value="Unassembled WGS sequence"/>
</dbReference>
<dbReference type="SFLD" id="SFLDS00003">
    <property type="entry name" value="Haloacid_Dehalogenase"/>
    <property type="match status" value="1"/>
</dbReference>
<dbReference type="InterPro" id="IPR051540">
    <property type="entry name" value="S-2-haloacid_dehalogenase"/>
</dbReference>
<keyword evidence="1 2" id="KW-0378">Hydrolase</keyword>
<accession>A0A424YET2</accession>
<dbReference type="InterPro" id="IPR006439">
    <property type="entry name" value="HAD-SF_hydro_IA"/>
</dbReference>
<evidence type="ECO:0000313" key="3">
    <source>
        <dbReference type="Proteomes" id="UP000285138"/>
    </source>
</evidence>
<dbReference type="AlphaFoldDB" id="A0A424YET2"/>
<dbReference type="PRINTS" id="PR00413">
    <property type="entry name" value="HADHALOGNASE"/>
</dbReference>